<keyword evidence="1 2" id="KW-0129">CBS domain</keyword>
<keyword evidence="6" id="KW-1185">Reference proteome</keyword>
<accession>A0A1N7EKR7</accession>
<evidence type="ECO:0000313" key="6">
    <source>
        <dbReference type="Proteomes" id="UP000186096"/>
    </source>
</evidence>
<name>A0A1N7EKR7_9ACTN</name>
<dbReference type="Gene3D" id="3.30.1340.30">
    <property type="match status" value="1"/>
</dbReference>
<feature type="domain" description="CBS" evidence="4">
    <location>
        <begin position="9"/>
        <end position="69"/>
    </location>
</feature>
<dbReference type="Pfam" id="PF00571">
    <property type="entry name" value="CBS"/>
    <property type="match status" value="2"/>
</dbReference>
<dbReference type="PIRSF" id="PIRSF036990">
    <property type="entry name" value="UCP036990_CBS_BON"/>
    <property type="match status" value="1"/>
</dbReference>
<evidence type="ECO:0000259" key="4">
    <source>
        <dbReference type="PROSITE" id="PS51371"/>
    </source>
</evidence>
<dbReference type="InterPro" id="IPR007055">
    <property type="entry name" value="BON_dom"/>
</dbReference>
<gene>
    <name evidence="5" type="ORF">SAMN05421833_118102</name>
</gene>
<dbReference type="SUPFAM" id="SSF54631">
    <property type="entry name" value="CBS-domain pair"/>
    <property type="match status" value="1"/>
</dbReference>
<dbReference type="InterPro" id="IPR051257">
    <property type="entry name" value="Diverse_CBS-Domain"/>
</dbReference>
<dbReference type="SMART" id="SM00116">
    <property type="entry name" value="CBS"/>
    <property type="match status" value="2"/>
</dbReference>
<dbReference type="InterPro" id="IPR000644">
    <property type="entry name" value="CBS_dom"/>
</dbReference>
<protein>
    <submittedName>
        <fullName evidence="5">CBS domain-containing protein</fullName>
    </submittedName>
</protein>
<dbReference type="PANTHER" id="PTHR43080:SF29">
    <property type="entry name" value="OS02G0818000 PROTEIN"/>
    <property type="match status" value="1"/>
</dbReference>
<dbReference type="InterPro" id="IPR017080">
    <property type="entry name" value="UCP036990_CBS_BON"/>
</dbReference>
<dbReference type="PANTHER" id="PTHR43080">
    <property type="entry name" value="CBS DOMAIN-CONTAINING PROTEIN CBSX3, MITOCHONDRIAL"/>
    <property type="match status" value="1"/>
</dbReference>
<feature type="domain" description="BON" evidence="3">
    <location>
        <begin position="155"/>
        <end position="224"/>
    </location>
</feature>
<dbReference type="AlphaFoldDB" id="A0A1N7EKR7"/>
<dbReference type="EMBL" id="FTNI01000018">
    <property type="protein sequence ID" value="SIR88681.1"/>
    <property type="molecule type" value="Genomic_DNA"/>
</dbReference>
<dbReference type="Gene3D" id="3.10.580.10">
    <property type="entry name" value="CBS-domain"/>
    <property type="match status" value="1"/>
</dbReference>
<evidence type="ECO:0000256" key="2">
    <source>
        <dbReference type="PROSITE-ProRule" id="PRU00703"/>
    </source>
</evidence>
<evidence type="ECO:0000256" key="1">
    <source>
        <dbReference type="ARBA" id="ARBA00023122"/>
    </source>
</evidence>
<dbReference type="Pfam" id="PF04972">
    <property type="entry name" value="BON"/>
    <property type="match status" value="1"/>
</dbReference>
<organism evidence="5 6">
    <name type="scientific">Microbispora rosea</name>
    <dbReference type="NCBI Taxonomy" id="58117"/>
    <lineage>
        <taxon>Bacteria</taxon>
        <taxon>Bacillati</taxon>
        <taxon>Actinomycetota</taxon>
        <taxon>Actinomycetes</taxon>
        <taxon>Streptosporangiales</taxon>
        <taxon>Streptosporangiaceae</taxon>
        <taxon>Microbispora</taxon>
    </lineage>
</organism>
<proteinExistence type="predicted"/>
<sequence>MRVKVAQVMARDVPVVEGGMPFKTVAQVLIAADLGAVPVVDADDRVIGVVTDADLLLKEEFKEQYAHEGYRPPLRARLRRLFGRAGRGWREKSRGDTAAELMTSPAVTVGPGTAVVFAIRLMDRHGVTHLPVLGPDGRLEGMVGRHDLLRVFTRPDADIAREITVDTFGRSLFGDLAMVTVTVDQGVVTLTGRLHWRSDALTAARLARGVNGVVDVIDRLEWEDDDTHTWRHR</sequence>
<dbReference type="PROSITE" id="PS50914">
    <property type="entry name" value="BON"/>
    <property type="match status" value="1"/>
</dbReference>
<reference evidence="6" key="1">
    <citation type="submission" date="2017-01" db="EMBL/GenBank/DDBJ databases">
        <authorList>
            <person name="Varghese N."/>
            <person name="Submissions S."/>
        </authorList>
    </citation>
    <scope>NUCLEOTIDE SEQUENCE [LARGE SCALE GENOMIC DNA]</scope>
    <source>
        <strain evidence="6">ATCC 12950</strain>
    </source>
</reference>
<dbReference type="PROSITE" id="PS51371">
    <property type="entry name" value="CBS"/>
    <property type="match status" value="2"/>
</dbReference>
<dbReference type="Proteomes" id="UP000186096">
    <property type="component" value="Unassembled WGS sequence"/>
</dbReference>
<dbReference type="OrthoDB" id="3626971at2"/>
<dbReference type="InterPro" id="IPR046342">
    <property type="entry name" value="CBS_dom_sf"/>
</dbReference>
<dbReference type="STRING" id="58117.SAMN05421833_118102"/>
<feature type="domain" description="CBS" evidence="4">
    <location>
        <begin position="102"/>
        <end position="159"/>
    </location>
</feature>
<evidence type="ECO:0000313" key="5">
    <source>
        <dbReference type="EMBL" id="SIR88681.1"/>
    </source>
</evidence>
<evidence type="ECO:0000259" key="3">
    <source>
        <dbReference type="PROSITE" id="PS50914"/>
    </source>
</evidence>
<dbReference type="RefSeq" id="WP_076438130.1">
    <property type="nucleotide sequence ID" value="NZ_FTNI01000018.1"/>
</dbReference>